<feature type="compositionally biased region" description="Polar residues" evidence="6">
    <location>
        <begin position="160"/>
        <end position="172"/>
    </location>
</feature>
<proteinExistence type="predicted"/>
<dbReference type="PANTHER" id="PTHR21258">
    <property type="entry name" value="DOCKING PROTEIN RELATED"/>
    <property type="match status" value="1"/>
</dbReference>
<feature type="compositionally biased region" description="Low complexity" evidence="6">
    <location>
        <begin position="129"/>
        <end position="138"/>
    </location>
</feature>
<dbReference type="InterPro" id="IPR038742">
    <property type="entry name" value="FRS2_PTB"/>
</dbReference>
<dbReference type="Proteomes" id="UP001162483">
    <property type="component" value="Unassembled WGS sequence"/>
</dbReference>
<gene>
    <name evidence="8" type="ORF">SPARVUS_LOCUS1169372</name>
</gene>
<evidence type="ECO:0000256" key="4">
    <source>
        <dbReference type="ARBA" id="ARBA00023136"/>
    </source>
</evidence>
<reference evidence="8" key="1">
    <citation type="submission" date="2023-05" db="EMBL/GenBank/DDBJ databases">
        <authorList>
            <person name="Stuckert A."/>
        </authorList>
    </citation>
    <scope>NUCLEOTIDE SEQUENCE</scope>
</reference>
<dbReference type="InterPro" id="IPR002404">
    <property type="entry name" value="IRS_PTB"/>
</dbReference>
<comment type="caution">
    <text evidence="8">The sequence shown here is derived from an EMBL/GenBank/DDBJ whole genome shotgun (WGS) entry which is preliminary data.</text>
</comment>
<accession>A0ABN9AP99</accession>
<evidence type="ECO:0000256" key="5">
    <source>
        <dbReference type="ARBA" id="ARBA00023288"/>
    </source>
</evidence>
<dbReference type="Gene3D" id="2.30.29.30">
    <property type="entry name" value="Pleckstrin-homology domain (PH domain)/Phosphotyrosine-binding domain (PTB)"/>
    <property type="match status" value="1"/>
</dbReference>
<dbReference type="CDD" id="cd01202">
    <property type="entry name" value="PTB_FRS2"/>
    <property type="match status" value="1"/>
</dbReference>
<dbReference type="Pfam" id="PF02174">
    <property type="entry name" value="IRS"/>
    <property type="match status" value="1"/>
</dbReference>
<dbReference type="PROSITE" id="PS51064">
    <property type="entry name" value="IRS_PTB"/>
    <property type="match status" value="1"/>
</dbReference>
<keyword evidence="9" id="KW-1185">Reference proteome</keyword>
<evidence type="ECO:0000256" key="3">
    <source>
        <dbReference type="ARBA" id="ARBA00022707"/>
    </source>
</evidence>
<evidence type="ECO:0000259" key="7">
    <source>
        <dbReference type="PROSITE" id="PS51064"/>
    </source>
</evidence>
<dbReference type="InterPro" id="IPR050996">
    <property type="entry name" value="Docking_Protein_DOK"/>
</dbReference>
<keyword evidence="2" id="KW-0597">Phosphoprotein</keyword>
<evidence type="ECO:0000313" key="8">
    <source>
        <dbReference type="EMBL" id="CAI9537187.1"/>
    </source>
</evidence>
<dbReference type="EMBL" id="CATNWA010000520">
    <property type="protein sequence ID" value="CAI9537187.1"/>
    <property type="molecule type" value="Genomic_DNA"/>
</dbReference>
<dbReference type="SMART" id="SM00310">
    <property type="entry name" value="PTBI"/>
    <property type="match status" value="1"/>
</dbReference>
<dbReference type="SMART" id="SM01244">
    <property type="entry name" value="IRS"/>
    <property type="match status" value="1"/>
</dbReference>
<evidence type="ECO:0000313" key="9">
    <source>
        <dbReference type="Proteomes" id="UP001162483"/>
    </source>
</evidence>
<sequence>MGSCCSCPDKEAFADNQQNRFKVINVDDDGNELGSGVMELTENELILYTRKRDSVKWPYLCLRRYGYDSNLFSFESGRRCQTGQGIFAFKCARAEELFNMLQEIMQNNSISVVEEPVVERSPQTELDVPRTPRTPTTPAFSGSSIPNGYPRYPSFGDASSHPSSRHPSVGSTRLPSLWERSLRTHCLLLKIMCIRMLTQLGCKKIKGKVYRHHLSNVCQTLKEVQPKLSPVPSQRETPKLSWNLKE</sequence>
<name>A0ABN9AP99_9NEOB</name>
<dbReference type="InterPro" id="IPR011993">
    <property type="entry name" value="PH-like_dom_sf"/>
</dbReference>
<keyword evidence="3" id="KW-0519">Myristate</keyword>
<dbReference type="PANTHER" id="PTHR21258:SF40">
    <property type="entry name" value="FIBROBLAST GROWTH FACTOR RECEPTOR SUBSTRATE 2"/>
    <property type="match status" value="1"/>
</dbReference>
<keyword evidence="4" id="KW-0472">Membrane</keyword>
<evidence type="ECO:0000256" key="6">
    <source>
        <dbReference type="SAM" id="MobiDB-lite"/>
    </source>
</evidence>
<keyword evidence="5" id="KW-0449">Lipoprotein</keyword>
<dbReference type="SUPFAM" id="SSF50729">
    <property type="entry name" value="PH domain-like"/>
    <property type="match status" value="1"/>
</dbReference>
<organism evidence="8 9">
    <name type="scientific">Staurois parvus</name>
    <dbReference type="NCBI Taxonomy" id="386267"/>
    <lineage>
        <taxon>Eukaryota</taxon>
        <taxon>Metazoa</taxon>
        <taxon>Chordata</taxon>
        <taxon>Craniata</taxon>
        <taxon>Vertebrata</taxon>
        <taxon>Euteleostomi</taxon>
        <taxon>Amphibia</taxon>
        <taxon>Batrachia</taxon>
        <taxon>Anura</taxon>
        <taxon>Neobatrachia</taxon>
        <taxon>Ranoidea</taxon>
        <taxon>Ranidae</taxon>
        <taxon>Staurois</taxon>
    </lineage>
</organism>
<comment type="subcellular location">
    <subcellularLocation>
        <location evidence="1">Membrane</location>
    </subcellularLocation>
</comment>
<feature type="region of interest" description="Disordered" evidence="6">
    <location>
        <begin position="226"/>
        <end position="246"/>
    </location>
</feature>
<evidence type="ECO:0000256" key="1">
    <source>
        <dbReference type="ARBA" id="ARBA00004370"/>
    </source>
</evidence>
<feature type="domain" description="IRS-type PTB" evidence="7">
    <location>
        <begin position="13"/>
        <end position="115"/>
    </location>
</feature>
<protein>
    <recommendedName>
        <fullName evidence="7">IRS-type PTB domain-containing protein</fullName>
    </recommendedName>
</protein>
<feature type="region of interest" description="Disordered" evidence="6">
    <location>
        <begin position="121"/>
        <end position="172"/>
    </location>
</feature>
<evidence type="ECO:0000256" key="2">
    <source>
        <dbReference type="ARBA" id="ARBA00022553"/>
    </source>
</evidence>